<evidence type="ECO:0008006" key="3">
    <source>
        <dbReference type="Google" id="ProtNLM"/>
    </source>
</evidence>
<dbReference type="KEGG" id="masz:C9I28_17180"/>
<name>A0A2R4CCG0_9BURK</name>
<dbReference type="PANTHER" id="PTHR42941">
    <property type="entry name" value="SLL1037 PROTEIN"/>
    <property type="match status" value="1"/>
</dbReference>
<protein>
    <recommendedName>
        <fullName evidence="3">SsuA/THI5-like domain-containing protein</fullName>
    </recommendedName>
</protein>
<dbReference type="OrthoDB" id="9780180at2"/>
<dbReference type="RefSeq" id="WP_107142527.1">
    <property type="nucleotide sequence ID" value="NZ_CP028324.1"/>
</dbReference>
<evidence type="ECO:0000313" key="1">
    <source>
        <dbReference type="EMBL" id="AVR97178.1"/>
    </source>
</evidence>
<keyword evidence="2" id="KW-1185">Reference proteome</keyword>
<dbReference type="Gene3D" id="3.40.190.10">
    <property type="entry name" value="Periplasmic binding protein-like II"/>
    <property type="match status" value="2"/>
</dbReference>
<gene>
    <name evidence="1" type="ORF">C9I28_17180</name>
</gene>
<organism evidence="1 2">
    <name type="scientific">Pseudoduganella armeniaca</name>
    <dbReference type="NCBI Taxonomy" id="2072590"/>
    <lineage>
        <taxon>Bacteria</taxon>
        <taxon>Pseudomonadati</taxon>
        <taxon>Pseudomonadota</taxon>
        <taxon>Betaproteobacteria</taxon>
        <taxon>Burkholderiales</taxon>
        <taxon>Oxalobacteraceae</taxon>
        <taxon>Telluria group</taxon>
        <taxon>Pseudoduganella</taxon>
    </lineage>
</organism>
<dbReference type="AlphaFoldDB" id="A0A2R4CCG0"/>
<accession>A0A2R4CCG0</accession>
<dbReference type="Pfam" id="PF16868">
    <property type="entry name" value="NMT1_3"/>
    <property type="match status" value="1"/>
</dbReference>
<sequence>MLRIQAMRAGFLDRLRQHRALRDALAWAALLALLSAAAWCAFQLAPRRYHMRITGGDITSNQHFLARGLQQEAAANGVLLDLRPSAGSQEALALVAAGEVDLAFIQGGLDLPYPHVVHVATVTPELLHVLARPSVQSLAGLRGKRVNLGSRQGGTRIIATALLGFAGLRAEVDFVESNLSTEELLTLRSERLPDALVIRSFAPSEVVDYLIRQHGYVLLDVPFASAFAQRHDWAIEGRIMAGTYGIEPVAPPRAISTVGVNLRLVANDSTDPRAIASVLESLYGAPLGARLKLRFDEAQILASATYPPAEGTRLFMAQRQPLQIGPALDKASAQLGLAVSLVSTLLVIVNWCKGALLPAAGPDGDDTCLACLARLGELEARYGDRLARGTLHQHEVDALERHLSAIKAATLASIGRPLQDKQLPANVLLALAELRARLDSLRRKPMPNPP</sequence>
<dbReference type="PANTHER" id="PTHR42941:SF1">
    <property type="entry name" value="SLL1037 PROTEIN"/>
    <property type="match status" value="1"/>
</dbReference>
<evidence type="ECO:0000313" key="2">
    <source>
        <dbReference type="Proteomes" id="UP000240505"/>
    </source>
</evidence>
<proteinExistence type="predicted"/>
<reference evidence="1 2" key="1">
    <citation type="submission" date="2018-03" db="EMBL/GenBank/DDBJ databases">
        <title>Massilia armeniaca sp. nov., isolated from desert soil.</title>
        <authorList>
            <person name="Huang H."/>
            <person name="Ren M."/>
        </authorList>
    </citation>
    <scope>NUCLEOTIDE SEQUENCE [LARGE SCALE GENOMIC DNA]</scope>
    <source>
        <strain evidence="1 2">ZMN-3</strain>
    </source>
</reference>
<dbReference type="SUPFAM" id="SSF53850">
    <property type="entry name" value="Periplasmic binding protein-like II"/>
    <property type="match status" value="1"/>
</dbReference>
<dbReference type="EMBL" id="CP028324">
    <property type="protein sequence ID" value="AVR97178.1"/>
    <property type="molecule type" value="Genomic_DNA"/>
</dbReference>
<dbReference type="InterPro" id="IPR011852">
    <property type="entry name" value="TRAP_TAXI"/>
</dbReference>
<dbReference type="Proteomes" id="UP000240505">
    <property type="component" value="Chromosome"/>
</dbReference>